<keyword evidence="8" id="KW-0547">Nucleotide-binding</keyword>
<dbReference type="SMART" id="SM01230">
    <property type="entry name" value="Gln-synt_C"/>
    <property type="match status" value="1"/>
</dbReference>
<feature type="domain" description="GS beta-grasp" evidence="15">
    <location>
        <begin position="16"/>
        <end position="101"/>
    </location>
</feature>
<evidence type="ECO:0000256" key="2">
    <source>
        <dbReference type="ARBA" id="ARBA00009897"/>
    </source>
</evidence>
<evidence type="ECO:0000256" key="10">
    <source>
        <dbReference type="ARBA" id="ARBA00030136"/>
    </source>
</evidence>
<keyword evidence="9" id="KW-0067">ATP-binding</keyword>
<dbReference type="SUPFAM" id="SSF55931">
    <property type="entry name" value="Glutamine synthetase/guanido kinase"/>
    <property type="match status" value="1"/>
</dbReference>
<feature type="domain" description="GS catalytic" evidence="16">
    <location>
        <begin position="108"/>
        <end position="444"/>
    </location>
</feature>
<evidence type="ECO:0000256" key="8">
    <source>
        <dbReference type="ARBA" id="ARBA00022741"/>
    </source>
</evidence>
<dbReference type="PANTHER" id="PTHR43785">
    <property type="entry name" value="GAMMA-GLUTAMYLPUTRESCINE SYNTHETASE"/>
    <property type="match status" value="1"/>
</dbReference>
<evidence type="ECO:0000256" key="9">
    <source>
        <dbReference type="ARBA" id="ARBA00022840"/>
    </source>
</evidence>
<evidence type="ECO:0000256" key="6">
    <source>
        <dbReference type="ARBA" id="ARBA00022598"/>
    </source>
</evidence>
<dbReference type="PROSITE" id="PS00180">
    <property type="entry name" value="GLNA_1"/>
    <property type="match status" value="1"/>
</dbReference>
<evidence type="ECO:0000256" key="4">
    <source>
        <dbReference type="ARBA" id="ARBA00021364"/>
    </source>
</evidence>
<dbReference type="Gene3D" id="3.30.590.10">
    <property type="entry name" value="Glutamine synthetase/guanido kinase, catalytic domain"/>
    <property type="match status" value="1"/>
</dbReference>
<dbReference type="GO" id="GO:0004356">
    <property type="term" value="F:glutamine synthetase activity"/>
    <property type="evidence" value="ECO:0007669"/>
    <property type="project" value="UniProtKB-EC"/>
</dbReference>
<dbReference type="Proteomes" id="UP000595691">
    <property type="component" value="Chromosome"/>
</dbReference>
<evidence type="ECO:0000256" key="14">
    <source>
        <dbReference type="RuleBase" id="RU000384"/>
    </source>
</evidence>
<dbReference type="Gene3D" id="3.10.20.70">
    <property type="entry name" value="Glutamine synthetase, N-terminal domain"/>
    <property type="match status" value="1"/>
</dbReference>
<name>A0ABX7DY16_9BACI</name>
<comment type="similarity">
    <text evidence="2 13 14">Belongs to the glutamine synthetase family.</text>
</comment>
<proteinExistence type="inferred from homology"/>
<dbReference type="Pfam" id="PF03951">
    <property type="entry name" value="Gln-synt_N"/>
    <property type="match status" value="1"/>
</dbReference>
<evidence type="ECO:0000256" key="5">
    <source>
        <dbReference type="ARBA" id="ARBA00022490"/>
    </source>
</evidence>
<dbReference type="PROSITE" id="PS00182">
    <property type="entry name" value="GLNA_ADENYLATION"/>
    <property type="match status" value="1"/>
</dbReference>
<dbReference type="EC" id="6.3.1.2" evidence="3"/>
<evidence type="ECO:0000313" key="17">
    <source>
        <dbReference type="EMBL" id="QQZ07844.1"/>
    </source>
</evidence>
<evidence type="ECO:0000256" key="3">
    <source>
        <dbReference type="ARBA" id="ARBA00012937"/>
    </source>
</evidence>
<dbReference type="NCBIfam" id="TIGR00653">
    <property type="entry name" value="GlnA"/>
    <property type="match status" value="1"/>
</dbReference>
<dbReference type="InterPro" id="IPR008147">
    <property type="entry name" value="Gln_synt_N"/>
</dbReference>
<dbReference type="InterPro" id="IPR008146">
    <property type="entry name" value="Gln_synth_cat_dom"/>
</dbReference>
<keyword evidence="6 17" id="KW-0436">Ligase</keyword>
<dbReference type="InterPro" id="IPR036651">
    <property type="entry name" value="Gln_synt_N_sf"/>
</dbReference>
<evidence type="ECO:0000259" key="15">
    <source>
        <dbReference type="PROSITE" id="PS51986"/>
    </source>
</evidence>
<dbReference type="InterPro" id="IPR004809">
    <property type="entry name" value="Gln_synth_I"/>
</dbReference>
<sequence>MSRYNRSDIEKIAEEQNVKFIRLQFTDILGTIKNVEIPISQLGKALDNKMMFDGSSIEGFVRIEESDMYLFPDLDTWVVFPWTAEKGKVARLICDIYNADGTPFAGDPRNNLKRVLKEMEELGFTDFNLGPEPEFFLFKLDEKGEPSLELNDNGGYFDLAPTDLGENCRRDIVLELEEMGFEVEASHHEVAPGQHEIDFKYAHALKACDDIQTFKLVVKTIARKHGLHATFMPKPLFGVSGSGMHCNLSLFKNGENAFFDPSGKIELSETAYQFIAGVIKHATNFTAVTNPTVNSYKRLVPGYEAPCYVAWSARNRSPLVRIPASRGLSTRIEVRSVDPAANPYLAMAVLLKSGLDGIKNKLKVPAPVDRNIYVMNKQEREEAGIVDLPGTLKQALENLTSDEVMTSALGEHILEHFLEAKEIEWDMFRTTVHPWEREQYMQMY</sequence>
<dbReference type="EMBL" id="CP065425">
    <property type="protein sequence ID" value="QQZ07844.1"/>
    <property type="molecule type" value="Genomic_DNA"/>
</dbReference>
<comment type="subcellular location">
    <subcellularLocation>
        <location evidence="1">Cytoplasm</location>
    </subcellularLocation>
</comment>
<keyword evidence="5" id="KW-0963">Cytoplasm</keyword>
<dbReference type="SUPFAM" id="SSF54368">
    <property type="entry name" value="Glutamine synthetase, N-terminal domain"/>
    <property type="match status" value="1"/>
</dbReference>
<dbReference type="Pfam" id="PF00120">
    <property type="entry name" value="Gln-synt_C"/>
    <property type="match status" value="1"/>
</dbReference>
<dbReference type="RefSeq" id="WP_202776676.1">
    <property type="nucleotide sequence ID" value="NZ_CP065425.1"/>
</dbReference>
<dbReference type="InterPro" id="IPR014746">
    <property type="entry name" value="Gln_synth/guanido_kin_cat_dom"/>
</dbReference>
<dbReference type="InterPro" id="IPR027302">
    <property type="entry name" value="Gln_synth_N_conserv_site"/>
</dbReference>
<evidence type="ECO:0000313" key="18">
    <source>
        <dbReference type="Proteomes" id="UP000595691"/>
    </source>
</evidence>
<gene>
    <name evidence="17" type="primary">glnA</name>
    <name evidence="17" type="ORF">I5776_12155</name>
</gene>
<keyword evidence="7" id="KW-0479">Metal-binding</keyword>
<dbReference type="PROSITE" id="PS51987">
    <property type="entry name" value="GS_CATALYTIC"/>
    <property type="match status" value="1"/>
</dbReference>
<evidence type="ECO:0000256" key="13">
    <source>
        <dbReference type="PROSITE-ProRule" id="PRU01330"/>
    </source>
</evidence>
<comment type="catalytic activity">
    <reaction evidence="12">
        <text>L-glutamate + NH4(+) + ATP = L-glutamine + ADP + phosphate + H(+)</text>
        <dbReference type="Rhea" id="RHEA:16169"/>
        <dbReference type="ChEBI" id="CHEBI:15378"/>
        <dbReference type="ChEBI" id="CHEBI:28938"/>
        <dbReference type="ChEBI" id="CHEBI:29985"/>
        <dbReference type="ChEBI" id="CHEBI:30616"/>
        <dbReference type="ChEBI" id="CHEBI:43474"/>
        <dbReference type="ChEBI" id="CHEBI:58359"/>
        <dbReference type="ChEBI" id="CHEBI:456216"/>
        <dbReference type="EC" id="6.3.1.2"/>
    </reaction>
</comment>
<keyword evidence="18" id="KW-1185">Reference proteome</keyword>
<dbReference type="PROSITE" id="PS51986">
    <property type="entry name" value="GS_BETA_GRASP"/>
    <property type="match status" value="1"/>
</dbReference>
<accession>A0ABX7DY16</accession>
<reference evidence="17 18" key="1">
    <citation type="submission" date="2020-11" db="EMBL/GenBank/DDBJ databases">
        <title>Taxonomic evaluation of the Bacillus sporothermodurans group of bacteria based on whole genome sequences.</title>
        <authorList>
            <person name="Fiedler G."/>
            <person name="Herbstmann A.-D."/>
            <person name="Doll E."/>
            <person name="Wenning M."/>
            <person name="Brinks E."/>
            <person name="Kabisch J."/>
            <person name="Breitenwieser F."/>
            <person name="Lappann M."/>
            <person name="Boehnlein C."/>
            <person name="Franz C."/>
        </authorList>
    </citation>
    <scope>NUCLEOTIDE SEQUENCE [LARGE SCALE GENOMIC DNA]</scope>
    <source>
        <strain evidence="17 18">JCM 19841</strain>
    </source>
</reference>
<evidence type="ECO:0000256" key="11">
    <source>
        <dbReference type="ARBA" id="ARBA00030668"/>
    </source>
</evidence>
<evidence type="ECO:0000256" key="1">
    <source>
        <dbReference type="ARBA" id="ARBA00004496"/>
    </source>
</evidence>
<organism evidence="17 18">
    <name type="scientific">Heyndrickxia vini</name>
    <dbReference type="NCBI Taxonomy" id="1476025"/>
    <lineage>
        <taxon>Bacteria</taxon>
        <taxon>Bacillati</taxon>
        <taxon>Bacillota</taxon>
        <taxon>Bacilli</taxon>
        <taxon>Bacillales</taxon>
        <taxon>Bacillaceae</taxon>
        <taxon>Heyndrickxia</taxon>
    </lineage>
</organism>
<evidence type="ECO:0000259" key="16">
    <source>
        <dbReference type="PROSITE" id="PS51987"/>
    </source>
</evidence>
<evidence type="ECO:0000256" key="12">
    <source>
        <dbReference type="ARBA" id="ARBA00049436"/>
    </source>
</evidence>
<protein>
    <recommendedName>
        <fullName evidence="4">Glutamine synthetase</fullName>
        <ecNumber evidence="3">6.3.1.2</ecNumber>
    </recommendedName>
    <alternativeName>
        <fullName evidence="11">Glutamate--ammonia ligase</fullName>
    </alternativeName>
    <alternativeName>
        <fullName evidence="10">Glutamine synthetase I alpha</fullName>
    </alternativeName>
</protein>
<evidence type="ECO:0000256" key="7">
    <source>
        <dbReference type="ARBA" id="ARBA00022723"/>
    </source>
</evidence>
<dbReference type="InterPro" id="IPR001637">
    <property type="entry name" value="Gln_synth_I_adenylation_site"/>
</dbReference>
<dbReference type="PANTHER" id="PTHR43785:SF12">
    <property type="entry name" value="TYPE-1 GLUTAMINE SYNTHETASE 2"/>
    <property type="match status" value="1"/>
</dbReference>